<name>A0A0K3CRK1_RHOTO</name>
<comment type="similarity">
    <text evidence="1">Belongs to the amidase family.</text>
</comment>
<dbReference type="SUPFAM" id="SSF75304">
    <property type="entry name" value="Amidase signature (AS) enzymes"/>
    <property type="match status" value="1"/>
</dbReference>
<dbReference type="GO" id="GO:0016787">
    <property type="term" value="F:hydrolase activity"/>
    <property type="evidence" value="ECO:0007669"/>
    <property type="project" value="UniProtKB-KW"/>
</dbReference>
<organism evidence="5 6">
    <name type="scientific">Rhodotorula toruloides</name>
    <name type="common">Yeast</name>
    <name type="synonym">Rhodosporidium toruloides</name>
    <dbReference type="NCBI Taxonomy" id="5286"/>
    <lineage>
        <taxon>Eukaryota</taxon>
        <taxon>Fungi</taxon>
        <taxon>Dikarya</taxon>
        <taxon>Basidiomycota</taxon>
        <taxon>Pucciniomycotina</taxon>
        <taxon>Microbotryomycetes</taxon>
        <taxon>Sporidiobolales</taxon>
        <taxon>Sporidiobolaceae</taxon>
        <taxon>Rhodotorula</taxon>
    </lineage>
</organism>
<dbReference type="EMBL" id="CWKI01000016">
    <property type="protein sequence ID" value="CTR11130.1"/>
    <property type="molecule type" value="Genomic_DNA"/>
</dbReference>
<dbReference type="Gene3D" id="3.90.1300.10">
    <property type="entry name" value="Amidase signature (AS) domain"/>
    <property type="match status" value="1"/>
</dbReference>
<dbReference type="PANTHER" id="PTHR46072">
    <property type="entry name" value="AMIDASE-RELATED-RELATED"/>
    <property type="match status" value="1"/>
</dbReference>
<dbReference type="InterPro" id="IPR036928">
    <property type="entry name" value="AS_sf"/>
</dbReference>
<gene>
    <name evidence="5" type="primary">FGENESH: predicted gene_16.17</name>
    <name evidence="5" type="ORF">BN2166_0069910</name>
</gene>
<proteinExistence type="inferred from homology"/>
<evidence type="ECO:0000313" key="6">
    <source>
        <dbReference type="Proteomes" id="UP000199069"/>
    </source>
</evidence>
<keyword evidence="2" id="KW-0378">Hydrolase</keyword>
<dbReference type="InterPro" id="IPR021858">
    <property type="entry name" value="Fun_TF"/>
</dbReference>
<evidence type="ECO:0000256" key="1">
    <source>
        <dbReference type="ARBA" id="ARBA00009199"/>
    </source>
</evidence>
<sequence>MPDATPSWRQRAQAAYDETQAEIPADWRLDERLVAPAWVDVAAQDPDEVEQRVDGVLASSGILSEDELRIVHSDATAIVDKLQRGEWSAVAVVTAFCKSAAVAQQLYRCCTELFFDRALARARELDDHFSRTGKPVGPLHGLPISLKDQYELKGIRTSIGLSSLLDFVGKTDAAVVQSLESQGAVIFVKSNIPMSLMSADSVNNVWGRCLNPRDRTRTAGGSSGGEAALSAAFGSPAGIGSDIAGSCRIPSAMCGTYGMKPSYGRIPLLGGKGCGAGAEFVLPVLGPMGRSVATLELLMRSIAATEPWRLDPTCVPMPWTPVSFDRPLRIGIIRDNGMVRPHPPISRTLEETAVKLEAAGHTVVEWDVSDMHVRAHSLAFAFFRQDGGATLRAALQDEPILPNVDTGCPGSELSAQEIIGKHWEAFGLRVEYRQRWEALQLDAVICPTVSHAATRHNEYNDVSNTLPWNLLQYCSVAMPVGKVEERDMDISEDWVQYKPRGIVEDKPGFKKARGDEENHAMWLDEKERRGMLGLPLSLQVVTPNHTDERCLAIAAIIDEILAHPEYAVLETLAAGGDPARFIGSLSATSPSHDHFRSCMVPFLTRQFACTSTSTALYKPTDELTALYHAAVRIGYVSRLDGLEQAENHRLQAEEACQRAVSRRCRSEVLLLLNGLPLDVPQEALVADITTPLGHQIYDILCVYRTLLALIDGTKRITTPVPLAGDLYLESTFGVARSLWVLVGKTIDLLVQRRTLDALPASMVGTLLHDEAAALLREGAEIVEEVKASRARRIQQGTEMYHLMLSILVYCEVLGVPMTDERITDCRTRMLRIVSCTPTAEQLVGYNLPLTIATCYCPSPTSRLELQVLRQSIGIRRCNIAPSALLVPDVTLAMVEERKGVAARVVGEVEVEEREEETRMPWREACNWLASSSFSDEEREHVEAKGYCRLTSLPLRSSTPFDATHRLAPQDCPAPAVRPRPGGMDISVGSSAGGTRSASCAIQTPLAVPAASRRASSFRQGGHYDHPLLRGSSLDLNLPRVGWQLWLLSPEQRILAYAVLAIGATLSFSPAIIGTSAKADPTSFEAVDELGEDLREFGKRRKAACEALTKLALEKAKEGEVMLHPSLDNAATCYVLDSLVNIDDGEKWTSRPWLSAYMTHLRAIIDKGEIESPSLTSPHLWALHLSADLFTEVHSGQLTSTLQDQLLLTGPSPVSDKEVADLYKKAMAETGQWPNITPFAMYYINSARKIVDSLLGPYARRQPLDNAAISSVLSALSRLRSLTLLHFQACEPLINYSSKTSLFPHAKNRKNRWTPELAARGLRNWAAFTWTGLVPPIYRELGRRMQEMQENLQRGEASLTDIETRQAYERLEMSFRQVRDLVPDAVEIVLDAVERAPQYVLFVSTRRFSLTGLVEILANGVEQGTLLANERAVALLERSASALKRAGYASSTPQLDALIHRLESHALNLRLAMPPPLPAGQAIAPAGLSDPFAFAYLSEVSPAAGLGGVAFGAGDFADGNSGNQGAGVRLDLGATDLGDEMFATWGVW</sequence>
<dbReference type="InterPro" id="IPR023631">
    <property type="entry name" value="Amidase_dom"/>
</dbReference>
<dbReference type="Proteomes" id="UP000199069">
    <property type="component" value="Unassembled WGS sequence"/>
</dbReference>
<feature type="domain" description="Amidase" evidence="4">
    <location>
        <begin position="92"/>
        <end position="551"/>
    </location>
</feature>
<dbReference type="Pfam" id="PF11951">
    <property type="entry name" value="Fungal_trans_2"/>
    <property type="match status" value="1"/>
</dbReference>
<evidence type="ECO:0000256" key="3">
    <source>
        <dbReference type="SAM" id="Coils"/>
    </source>
</evidence>
<keyword evidence="6" id="KW-1185">Reference proteome</keyword>
<dbReference type="STRING" id="5286.A0A0K3CRK1"/>
<accession>A0A0K3CRK1</accession>
<feature type="coiled-coil region" evidence="3">
    <location>
        <begin position="1337"/>
        <end position="1364"/>
    </location>
</feature>
<evidence type="ECO:0000256" key="2">
    <source>
        <dbReference type="ARBA" id="ARBA00022801"/>
    </source>
</evidence>
<dbReference type="PANTHER" id="PTHR46072:SF5">
    <property type="entry name" value="GENERAL AMIDASE-C"/>
    <property type="match status" value="1"/>
</dbReference>
<dbReference type="Pfam" id="PF01425">
    <property type="entry name" value="Amidase"/>
    <property type="match status" value="1"/>
</dbReference>
<evidence type="ECO:0000313" key="5">
    <source>
        <dbReference type="EMBL" id="CTR11130.1"/>
    </source>
</evidence>
<evidence type="ECO:0000259" key="4">
    <source>
        <dbReference type="Pfam" id="PF01425"/>
    </source>
</evidence>
<keyword evidence="3" id="KW-0175">Coiled coil</keyword>
<protein>
    <submittedName>
        <fullName evidence="5">FGENESH: predicted gene_16.17 protein</fullName>
    </submittedName>
</protein>
<reference evidence="5 6" key="1">
    <citation type="submission" date="2015-07" db="EMBL/GenBank/DDBJ databases">
        <authorList>
            <person name="Cajimat M.N.B."/>
            <person name="Milazzo M.L."/>
            <person name="Fulhorst C.F."/>
        </authorList>
    </citation>
    <scope>NUCLEOTIDE SEQUENCE [LARGE SCALE GENOMIC DNA]</scope>
    <source>
        <strain evidence="5">Single colony</strain>
    </source>
</reference>